<dbReference type="AlphaFoldDB" id="A0ABC8RQ69"/>
<organism evidence="2 3">
    <name type="scientific">Ilex paraguariensis</name>
    <name type="common">yerba mate</name>
    <dbReference type="NCBI Taxonomy" id="185542"/>
    <lineage>
        <taxon>Eukaryota</taxon>
        <taxon>Viridiplantae</taxon>
        <taxon>Streptophyta</taxon>
        <taxon>Embryophyta</taxon>
        <taxon>Tracheophyta</taxon>
        <taxon>Spermatophyta</taxon>
        <taxon>Magnoliopsida</taxon>
        <taxon>eudicotyledons</taxon>
        <taxon>Gunneridae</taxon>
        <taxon>Pentapetalae</taxon>
        <taxon>asterids</taxon>
        <taxon>campanulids</taxon>
        <taxon>Aquifoliales</taxon>
        <taxon>Aquifoliaceae</taxon>
        <taxon>Ilex</taxon>
    </lineage>
</organism>
<sequence length="171" mass="19364">MMVRSLSFLLLFAFLFISCQARSTTTTQPQLLRTFKIKPNQTARSCSYILTTKTSCSSTSYTRDKVSLAFGDSYGNEVYAARLDDPASRTFERCSTDTFQIQGPCTYEICYIYLLRVGSDGWKPESVKIYGPNTRAITFYYDTFLPNGVWLGFNHCKSVSRSRSRSSSAVM</sequence>
<dbReference type="EMBL" id="CAUOFW020001647">
    <property type="protein sequence ID" value="CAK9147119.1"/>
    <property type="molecule type" value="Genomic_DNA"/>
</dbReference>
<evidence type="ECO:0000313" key="3">
    <source>
        <dbReference type="Proteomes" id="UP001642360"/>
    </source>
</evidence>
<keyword evidence="1" id="KW-0732">Signal</keyword>
<protein>
    <submittedName>
        <fullName evidence="2">Uncharacterized protein</fullName>
    </submittedName>
</protein>
<dbReference type="SUPFAM" id="SSF49723">
    <property type="entry name" value="Lipase/lipooxygenase domain (PLAT/LH2 domain)"/>
    <property type="match status" value="1"/>
</dbReference>
<feature type="chain" id="PRO_5044838513" evidence="1">
    <location>
        <begin position="22"/>
        <end position="171"/>
    </location>
</feature>
<feature type="signal peptide" evidence="1">
    <location>
        <begin position="1"/>
        <end position="21"/>
    </location>
</feature>
<evidence type="ECO:0000256" key="1">
    <source>
        <dbReference type="SAM" id="SignalP"/>
    </source>
</evidence>
<dbReference type="PANTHER" id="PTHR31718">
    <property type="entry name" value="PLAT DOMAIN-CONTAINING PROTEIN"/>
    <property type="match status" value="1"/>
</dbReference>
<accession>A0ABC8RQ69</accession>
<gene>
    <name evidence="2" type="ORF">ILEXP_LOCUS14997</name>
</gene>
<dbReference type="InterPro" id="IPR036392">
    <property type="entry name" value="PLAT/LH2_dom_sf"/>
</dbReference>
<evidence type="ECO:0000313" key="2">
    <source>
        <dbReference type="EMBL" id="CAK9147119.1"/>
    </source>
</evidence>
<name>A0ABC8RQ69_9AQUA</name>
<dbReference type="Gene3D" id="2.60.60.20">
    <property type="entry name" value="PLAT/LH2 domain"/>
    <property type="match status" value="1"/>
</dbReference>
<dbReference type="Pfam" id="PF06232">
    <property type="entry name" value="ATS3"/>
    <property type="match status" value="1"/>
</dbReference>
<comment type="caution">
    <text evidence="2">The sequence shown here is derived from an EMBL/GenBank/DDBJ whole genome shotgun (WGS) entry which is preliminary data.</text>
</comment>
<keyword evidence="3" id="KW-1185">Reference proteome</keyword>
<proteinExistence type="predicted"/>
<dbReference type="PANTHER" id="PTHR31718:SF65">
    <property type="entry name" value="EMBRYO-SPECIFIC 3"/>
    <property type="match status" value="1"/>
</dbReference>
<reference evidence="2 3" key="1">
    <citation type="submission" date="2024-02" db="EMBL/GenBank/DDBJ databases">
        <authorList>
            <person name="Vignale AGUSTIN F."/>
            <person name="Sosa J E."/>
            <person name="Modenutti C."/>
        </authorList>
    </citation>
    <scope>NUCLEOTIDE SEQUENCE [LARGE SCALE GENOMIC DNA]</scope>
</reference>
<dbReference type="Proteomes" id="UP001642360">
    <property type="component" value="Unassembled WGS sequence"/>
</dbReference>
<dbReference type="InterPro" id="IPR010417">
    <property type="entry name" value="Embryo-specific_ATS3"/>
</dbReference>
<dbReference type="PROSITE" id="PS51257">
    <property type="entry name" value="PROKAR_LIPOPROTEIN"/>
    <property type="match status" value="1"/>
</dbReference>
<dbReference type="CDD" id="cd00113">
    <property type="entry name" value="PLAT"/>
    <property type="match status" value="1"/>
</dbReference>